<dbReference type="EMBL" id="JACRWE010000004">
    <property type="protein sequence ID" value="MBC5997338.1"/>
    <property type="molecule type" value="Genomic_DNA"/>
</dbReference>
<organism evidence="1 2">
    <name type="scientific">Romboutsia faecis</name>
    <dbReference type="NCBI Taxonomy" id="2764597"/>
    <lineage>
        <taxon>Bacteria</taxon>
        <taxon>Bacillati</taxon>
        <taxon>Bacillota</taxon>
        <taxon>Clostridia</taxon>
        <taxon>Peptostreptococcales</taxon>
        <taxon>Peptostreptococcaceae</taxon>
        <taxon>Romboutsia</taxon>
    </lineage>
</organism>
<protein>
    <recommendedName>
        <fullName evidence="3">Lipoprotein</fullName>
    </recommendedName>
</protein>
<reference evidence="1 2" key="1">
    <citation type="submission" date="2020-08" db="EMBL/GenBank/DDBJ databases">
        <authorList>
            <person name="Liu C."/>
            <person name="Sun Q."/>
        </authorList>
    </citation>
    <scope>NUCLEOTIDE SEQUENCE [LARGE SCALE GENOMIC DNA]</scope>
    <source>
        <strain evidence="1 2">NSJ-18</strain>
    </source>
</reference>
<dbReference type="PROSITE" id="PS51257">
    <property type="entry name" value="PROKAR_LIPOPROTEIN"/>
    <property type="match status" value="1"/>
</dbReference>
<dbReference type="Proteomes" id="UP000609849">
    <property type="component" value="Unassembled WGS sequence"/>
</dbReference>
<gene>
    <name evidence="1" type="ORF">H8923_11230</name>
</gene>
<dbReference type="RefSeq" id="WP_153925025.1">
    <property type="nucleotide sequence ID" value="NZ_JACRWE010000004.1"/>
</dbReference>
<keyword evidence="2" id="KW-1185">Reference proteome</keyword>
<accession>A0ABR7JQZ3</accession>
<comment type="caution">
    <text evidence="1">The sequence shown here is derived from an EMBL/GenBank/DDBJ whole genome shotgun (WGS) entry which is preliminary data.</text>
</comment>
<evidence type="ECO:0008006" key="3">
    <source>
        <dbReference type="Google" id="ProtNLM"/>
    </source>
</evidence>
<proteinExistence type="predicted"/>
<evidence type="ECO:0000313" key="2">
    <source>
        <dbReference type="Proteomes" id="UP000609849"/>
    </source>
</evidence>
<sequence>MIRKRFFILMVILICTIGLISCNRNEKTEINPIDMEVNIGQLPYDDLEKEWSVMNMDKYILRTAQQIWSTWSSVDKIWPGVDFSKYNVLYVSTDGENAWLINPKNEITKFSGKDLPDKFKATGEEMSFTSSEETLNGKPTIKVEVNPKMFEEPYSVSEFKSLPTGTNLFPFTVHEEFHHYQNTWKINDINQEELLQEGIENFEARQERLEILNCLNKAVLDPDKETQYLEAAKWWFNKYKMDNEKEYNMIKSIDILEGTARYFDMAVNVRSIKGMDISEDEVFKVYQNMVREDYTFSSDRFFGLPDEESYDIGGLCGIILEKQNNKEWKKESENGTPPLEILLKNYKQTPQEPSPEVKKIIEDIKLKREQLNNEEE</sequence>
<name>A0ABR7JQZ3_9FIRM</name>
<evidence type="ECO:0000313" key="1">
    <source>
        <dbReference type="EMBL" id="MBC5997338.1"/>
    </source>
</evidence>